<name>A0ABN4N4Y4_9GAMM</name>
<feature type="domain" description="BLUF" evidence="2">
    <location>
        <begin position="21"/>
        <end position="111"/>
    </location>
</feature>
<organism evidence="3 4">
    <name type="scientific">Psychrobacter alimentarius</name>
    <dbReference type="NCBI Taxonomy" id="261164"/>
    <lineage>
        <taxon>Bacteria</taxon>
        <taxon>Pseudomonadati</taxon>
        <taxon>Pseudomonadota</taxon>
        <taxon>Gammaproteobacteria</taxon>
        <taxon>Moraxellales</taxon>
        <taxon>Moraxellaceae</taxon>
        <taxon>Psychrobacter</taxon>
    </lineage>
</organism>
<dbReference type="InterPro" id="IPR007024">
    <property type="entry name" value="BLUF_domain"/>
</dbReference>
<evidence type="ECO:0000313" key="4">
    <source>
        <dbReference type="Proteomes" id="UP000076104"/>
    </source>
</evidence>
<proteinExistence type="predicted"/>
<evidence type="ECO:0000259" key="2">
    <source>
        <dbReference type="PROSITE" id="PS50925"/>
    </source>
</evidence>
<keyword evidence="4" id="KW-1185">Reference proteome</keyword>
<dbReference type="SMART" id="SM01034">
    <property type="entry name" value="BLUF"/>
    <property type="match status" value="1"/>
</dbReference>
<reference evidence="3 4" key="1">
    <citation type="submission" date="2016-03" db="EMBL/GenBank/DDBJ databases">
        <title>Genome sequencing of Psychrobacter alimentarius PAMC 27889.</title>
        <authorList>
            <person name="Lee J."/>
            <person name="Kim O.-S."/>
        </authorList>
    </citation>
    <scope>NUCLEOTIDE SEQUENCE [LARGE SCALE GENOMIC DNA]</scope>
    <source>
        <strain evidence="3 4">PAMC 27889</strain>
    </source>
</reference>
<keyword evidence="1" id="KW-0472">Membrane</keyword>
<protein>
    <recommendedName>
        <fullName evidence="2">BLUF domain-containing protein</fullName>
    </recommendedName>
</protein>
<dbReference type="EMBL" id="CP014945">
    <property type="protein sequence ID" value="AMT97561.1"/>
    <property type="molecule type" value="Genomic_DNA"/>
</dbReference>
<dbReference type="InterPro" id="IPR036046">
    <property type="entry name" value="Acylphosphatase-like_dom_sf"/>
</dbReference>
<dbReference type="Proteomes" id="UP000076104">
    <property type="component" value="Chromosome"/>
</dbReference>
<sequence>MNIYSHDKLEKSMQDTPTNALIRLIYISDINTADSSVFAHIQHHSESFNKENHIAGFLCNNNESFLQCLEGTKEVVSSLMQRIFKDKNHKDVDVVFSKKISGYSFTDWRMHSINLNDSNWKKFSNHTQLTDISPFKPQHWPHWFVDHFIESVKTIDYSNLDKDLITFDKLGYSDVQKTLASNNVLFYIFLSVLISSAVAILLFRYNVIA</sequence>
<evidence type="ECO:0000313" key="3">
    <source>
        <dbReference type="EMBL" id="AMT97561.1"/>
    </source>
</evidence>
<dbReference type="PROSITE" id="PS50925">
    <property type="entry name" value="BLUF"/>
    <property type="match status" value="1"/>
</dbReference>
<accession>A0ABN4N4Y4</accession>
<dbReference type="Gene3D" id="3.30.70.100">
    <property type="match status" value="1"/>
</dbReference>
<evidence type="ECO:0000256" key="1">
    <source>
        <dbReference type="SAM" id="Phobius"/>
    </source>
</evidence>
<keyword evidence="1" id="KW-0812">Transmembrane</keyword>
<dbReference type="Pfam" id="PF04940">
    <property type="entry name" value="BLUF"/>
    <property type="match status" value="1"/>
</dbReference>
<gene>
    <name evidence="3" type="ORF">A3K91_1971</name>
</gene>
<keyword evidence="1" id="KW-1133">Transmembrane helix</keyword>
<dbReference type="SUPFAM" id="SSF54975">
    <property type="entry name" value="Acylphosphatase/BLUF domain-like"/>
    <property type="match status" value="1"/>
</dbReference>
<feature type="transmembrane region" description="Helical" evidence="1">
    <location>
        <begin position="184"/>
        <end position="203"/>
    </location>
</feature>